<gene>
    <name evidence="1" type="ORF">MA16_Dca018561</name>
</gene>
<dbReference type="Proteomes" id="UP000233837">
    <property type="component" value="Unassembled WGS sequence"/>
</dbReference>
<dbReference type="STRING" id="906689.A0A2I0WQX5"/>
<keyword evidence="2" id="KW-1185">Reference proteome</keyword>
<evidence type="ECO:0000313" key="2">
    <source>
        <dbReference type="Proteomes" id="UP000233837"/>
    </source>
</evidence>
<reference evidence="1 2" key="2">
    <citation type="journal article" date="2017" name="Nature">
        <title>The Apostasia genome and the evolution of orchids.</title>
        <authorList>
            <person name="Zhang G.Q."/>
            <person name="Liu K.W."/>
            <person name="Li Z."/>
            <person name="Lohaus R."/>
            <person name="Hsiao Y.Y."/>
            <person name="Niu S.C."/>
            <person name="Wang J.Y."/>
            <person name="Lin Y.C."/>
            <person name="Xu Q."/>
            <person name="Chen L.J."/>
            <person name="Yoshida K."/>
            <person name="Fujiwara S."/>
            <person name="Wang Z.W."/>
            <person name="Zhang Y.Q."/>
            <person name="Mitsuda N."/>
            <person name="Wang M."/>
            <person name="Liu G.H."/>
            <person name="Pecoraro L."/>
            <person name="Huang H.X."/>
            <person name="Xiao X.J."/>
            <person name="Lin M."/>
            <person name="Wu X.Y."/>
            <person name="Wu W.L."/>
            <person name="Chen Y.Y."/>
            <person name="Chang S.B."/>
            <person name="Sakamoto S."/>
            <person name="Ohme-Takagi M."/>
            <person name="Yagi M."/>
            <person name="Zeng S.J."/>
            <person name="Shen C.Y."/>
            <person name="Yeh C.M."/>
            <person name="Luo Y.B."/>
            <person name="Tsai W.C."/>
            <person name="Van de Peer Y."/>
            <person name="Liu Z.J."/>
        </authorList>
    </citation>
    <scope>NUCLEOTIDE SEQUENCE [LARGE SCALE GENOMIC DNA]</scope>
    <source>
        <tissue evidence="1">The whole plant</tissue>
    </source>
</reference>
<dbReference type="PANTHER" id="PTHR10492">
    <property type="match status" value="1"/>
</dbReference>
<reference evidence="1 2" key="1">
    <citation type="journal article" date="2016" name="Sci. Rep.">
        <title>The Dendrobium catenatum Lindl. genome sequence provides insights into polysaccharide synthase, floral development and adaptive evolution.</title>
        <authorList>
            <person name="Zhang G.Q."/>
            <person name="Xu Q."/>
            <person name="Bian C."/>
            <person name="Tsai W.C."/>
            <person name="Yeh C.M."/>
            <person name="Liu K.W."/>
            <person name="Yoshida K."/>
            <person name="Zhang L.S."/>
            <person name="Chang S.B."/>
            <person name="Chen F."/>
            <person name="Shi Y."/>
            <person name="Su Y.Y."/>
            <person name="Zhang Y.Q."/>
            <person name="Chen L.J."/>
            <person name="Yin Y."/>
            <person name="Lin M."/>
            <person name="Huang H."/>
            <person name="Deng H."/>
            <person name="Wang Z.W."/>
            <person name="Zhu S.L."/>
            <person name="Zhao X."/>
            <person name="Deng C."/>
            <person name="Niu S.C."/>
            <person name="Huang J."/>
            <person name="Wang M."/>
            <person name="Liu G.H."/>
            <person name="Yang H.J."/>
            <person name="Xiao X.J."/>
            <person name="Hsiao Y.Y."/>
            <person name="Wu W.L."/>
            <person name="Chen Y.Y."/>
            <person name="Mitsuda N."/>
            <person name="Ohme-Takagi M."/>
            <person name="Luo Y.B."/>
            <person name="Van de Peer Y."/>
            <person name="Liu Z.J."/>
        </authorList>
    </citation>
    <scope>NUCLEOTIDE SEQUENCE [LARGE SCALE GENOMIC DNA]</scope>
    <source>
        <tissue evidence="1">The whole plant</tissue>
    </source>
</reference>
<accession>A0A2I0WQX5</accession>
<organism evidence="1 2">
    <name type="scientific">Dendrobium catenatum</name>
    <dbReference type="NCBI Taxonomy" id="906689"/>
    <lineage>
        <taxon>Eukaryota</taxon>
        <taxon>Viridiplantae</taxon>
        <taxon>Streptophyta</taxon>
        <taxon>Embryophyta</taxon>
        <taxon>Tracheophyta</taxon>
        <taxon>Spermatophyta</taxon>
        <taxon>Magnoliopsida</taxon>
        <taxon>Liliopsida</taxon>
        <taxon>Asparagales</taxon>
        <taxon>Orchidaceae</taxon>
        <taxon>Epidendroideae</taxon>
        <taxon>Malaxideae</taxon>
        <taxon>Dendrobiinae</taxon>
        <taxon>Dendrobium</taxon>
    </lineage>
</organism>
<protein>
    <submittedName>
        <fullName evidence="1">Uncharacterized protein</fullName>
    </submittedName>
</protein>
<dbReference type="AlphaFoldDB" id="A0A2I0WQX5"/>
<proteinExistence type="predicted"/>
<evidence type="ECO:0000313" key="1">
    <source>
        <dbReference type="EMBL" id="PKU78064.1"/>
    </source>
</evidence>
<name>A0A2I0WQX5_9ASPA</name>
<sequence length="240" mass="29078">MKKGLCKNKYPRSFLRQTIVGDDSYPIYRRRNDGQQVKVRNKYLDNRWIIPYNPYLLSRYNCHINVEICSGIKAMKYIYKYIYKGHDKISVSFSQKNGEQPFDEIKQYQDGRWVSAPEALWRIFEFDLNEMYKSVCNLQLHLEDQQSIYYKDNQNLVDILKSNARKKSMLTEFFRINKSNSEAKKYLYREIPKKYVWDKTKKIWKPRQRYDQIGRINSTNPSDGERYFLRILLNHVYVPT</sequence>
<dbReference type="PANTHER" id="PTHR10492:SF57">
    <property type="entry name" value="ATP-DEPENDENT DNA HELICASE"/>
    <property type="match status" value="1"/>
</dbReference>
<dbReference type="EMBL" id="KZ502479">
    <property type="protein sequence ID" value="PKU78064.1"/>
    <property type="molecule type" value="Genomic_DNA"/>
</dbReference>